<name>A0ABX2N4I6_9SPHN</name>
<proteinExistence type="predicted"/>
<protein>
    <submittedName>
        <fullName evidence="1">Uncharacterized protein</fullName>
    </submittedName>
</protein>
<reference evidence="1 2" key="1">
    <citation type="submission" date="2020-06" db="EMBL/GenBank/DDBJ databases">
        <authorList>
            <person name="Kim S.-J."/>
            <person name="Park S.-J."/>
        </authorList>
    </citation>
    <scope>NUCLEOTIDE SEQUENCE [LARGE SCALE GENOMIC DNA]</scope>
    <source>
        <strain evidence="1 2">SW-151</strain>
    </source>
</reference>
<dbReference type="Proteomes" id="UP000652427">
    <property type="component" value="Unassembled WGS sequence"/>
</dbReference>
<comment type="caution">
    <text evidence="1">The sequence shown here is derived from an EMBL/GenBank/DDBJ whole genome shotgun (WGS) entry which is preliminary data.</text>
</comment>
<dbReference type="EMBL" id="JABWMH010000003">
    <property type="protein sequence ID" value="NVD28640.1"/>
    <property type="molecule type" value="Genomic_DNA"/>
</dbReference>
<dbReference type="RefSeq" id="WP_176280058.1">
    <property type="nucleotide sequence ID" value="NZ_JABWMH010000003.1"/>
</dbReference>
<organism evidence="1 2">
    <name type="scientific">Parasphingorhabdus flavimaris</name>
    <dbReference type="NCBI Taxonomy" id="266812"/>
    <lineage>
        <taxon>Bacteria</taxon>
        <taxon>Pseudomonadati</taxon>
        <taxon>Pseudomonadota</taxon>
        <taxon>Alphaproteobacteria</taxon>
        <taxon>Sphingomonadales</taxon>
        <taxon>Sphingomonadaceae</taxon>
        <taxon>Parasphingorhabdus</taxon>
    </lineage>
</organism>
<accession>A0ABX2N4I6</accession>
<sequence>MRKFKNTPLPEAFQEITSDNEWDAFRSWYFDGPKGKTLVDNWTGSYYLSPLVDIIFERVKEKVRDEIWQLEGVFNDTSEFKILDSRLASAARYYAPTNQVFVDGPNPLQFSNVVISTLQSDHVLVASTKPKIRSMVDKWIAEFALRKPGRVKQSEAFDLCRNELSNEVNPDEVTTNLFAVQWREKAPASIKLRGAPRK</sequence>
<keyword evidence="2" id="KW-1185">Reference proteome</keyword>
<evidence type="ECO:0000313" key="1">
    <source>
        <dbReference type="EMBL" id="NVD28640.1"/>
    </source>
</evidence>
<gene>
    <name evidence="1" type="ORF">HUO14_12135</name>
</gene>
<evidence type="ECO:0000313" key="2">
    <source>
        <dbReference type="Proteomes" id="UP000652427"/>
    </source>
</evidence>